<feature type="region of interest" description="Disordered" evidence="6">
    <location>
        <begin position="1"/>
        <end position="23"/>
    </location>
</feature>
<evidence type="ECO:0000259" key="8">
    <source>
        <dbReference type="Pfam" id="PF13190"/>
    </source>
</evidence>
<keyword evidence="5 7" id="KW-0472">Membrane</keyword>
<feature type="domain" description="PDGLE" evidence="8">
    <location>
        <begin position="30"/>
        <end position="115"/>
    </location>
</feature>
<evidence type="ECO:0000256" key="5">
    <source>
        <dbReference type="ARBA" id="ARBA00023136"/>
    </source>
</evidence>
<name>A0A916ZJJ2_9BACL</name>
<dbReference type="InterPro" id="IPR025937">
    <property type="entry name" value="PDGLE_dom"/>
</dbReference>
<dbReference type="AlphaFoldDB" id="A0A916ZJJ2"/>
<gene>
    <name evidence="9" type="ORF">GCM10010911_68130</name>
</gene>
<sequence>MAKPGLSNEESGKPGQTPGDNQFRVTMSRTKWAVILAVTLIAAGLLAPWASSSPDGLNRVAEDHGFSHLEGSINKWAPLPDYEWTGLSSSVVKVGGLIGVVIMIVALWGFSRALTRINNRRLHK</sequence>
<dbReference type="EMBL" id="BMHP01000012">
    <property type="protein sequence ID" value="GGD99576.1"/>
    <property type="molecule type" value="Genomic_DNA"/>
</dbReference>
<evidence type="ECO:0000256" key="3">
    <source>
        <dbReference type="ARBA" id="ARBA00022692"/>
    </source>
</evidence>
<evidence type="ECO:0000313" key="10">
    <source>
        <dbReference type="Proteomes" id="UP000612456"/>
    </source>
</evidence>
<reference evidence="9" key="1">
    <citation type="journal article" date="2014" name="Int. J. Syst. Evol. Microbiol.">
        <title>Complete genome sequence of Corynebacterium casei LMG S-19264T (=DSM 44701T), isolated from a smear-ripened cheese.</title>
        <authorList>
            <consortium name="US DOE Joint Genome Institute (JGI-PGF)"/>
            <person name="Walter F."/>
            <person name="Albersmeier A."/>
            <person name="Kalinowski J."/>
            <person name="Ruckert C."/>
        </authorList>
    </citation>
    <scope>NUCLEOTIDE SEQUENCE</scope>
    <source>
        <strain evidence="9">CGMCC 1.15178</strain>
    </source>
</reference>
<evidence type="ECO:0000256" key="2">
    <source>
        <dbReference type="ARBA" id="ARBA00022475"/>
    </source>
</evidence>
<dbReference type="Proteomes" id="UP000612456">
    <property type="component" value="Unassembled WGS sequence"/>
</dbReference>
<dbReference type="Pfam" id="PF13190">
    <property type="entry name" value="PDGLE"/>
    <property type="match status" value="1"/>
</dbReference>
<feature type="transmembrane region" description="Helical" evidence="7">
    <location>
        <begin position="32"/>
        <end position="50"/>
    </location>
</feature>
<accession>A0A916ZJJ2</accession>
<reference evidence="9" key="2">
    <citation type="submission" date="2020-09" db="EMBL/GenBank/DDBJ databases">
        <authorList>
            <person name="Sun Q."/>
            <person name="Zhou Y."/>
        </authorList>
    </citation>
    <scope>NUCLEOTIDE SEQUENCE</scope>
    <source>
        <strain evidence="9">CGMCC 1.15178</strain>
    </source>
</reference>
<evidence type="ECO:0000256" key="4">
    <source>
        <dbReference type="ARBA" id="ARBA00022989"/>
    </source>
</evidence>
<dbReference type="GO" id="GO:0005886">
    <property type="term" value="C:plasma membrane"/>
    <property type="evidence" value="ECO:0007669"/>
    <property type="project" value="UniProtKB-SubCell"/>
</dbReference>
<evidence type="ECO:0000313" key="9">
    <source>
        <dbReference type="EMBL" id="GGD99576.1"/>
    </source>
</evidence>
<keyword evidence="4 7" id="KW-1133">Transmembrane helix</keyword>
<evidence type="ECO:0000256" key="1">
    <source>
        <dbReference type="ARBA" id="ARBA00004236"/>
    </source>
</evidence>
<organism evidence="9 10">
    <name type="scientific">Paenibacillus nasutitermitis</name>
    <dbReference type="NCBI Taxonomy" id="1652958"/>
    <lineage>
        <taxon>Bacteria</taxon>
        <taxon>Bacillati</taxon>
        <taxon>Bacillota</taxon>
        <taxon>Bacilli</taxon>
        <taxon>Bacillales</taxon>
        <taxon>Paenibacillaceae</taxon>
        <taxon>Paenibacillus</taxon>
    </lineage>
</organism>
<keyword evidence="3 7" id="KW-0812">Transmembrane</keyword>
<dbReference type="RefSeq" id="WP_189000043.1">
    <property type="nucleotide sequence ID" value="NZ_BMHP01000012.1"/>
</dbReference>
<comment type="caution">
    <text evidence="9">The sequence shown here is derived from an EMBL/GenBank/DDBJ whole genome shotgun (WGS) entry which is preliminary data.</text>
</comment>
<comment type="subcellular location">
    <subcellularLocation>
        <location evidence="1">Cell membrane</location>
    </subcellularLocation>
</comment>
<evidence type="ECO:0000256" key="7">
    <source>
        <dbReference type="SAM" id="Phobius"/>
    </source>
</evidence>
<keyword evidence="2" id="KW-1003">Cell membrane</keyword>
<keyword evidence="10" id="KW-1185">Reference proteome</keyword>
<feature type="transmembrane region" description="Helical" evidence="7">
    <location>
        <begin position="94"/>
        <end position="114"/>
    </location>
</feature>
<evidence type="ECO:0000256" key="6">
    <source>
        <dbReference type="SAM" id="MobiDB-lite"/>
    </source>
</evidence>
<proteinExistence type="predicted"/>
<protein>
    <recommendedName>
        <fullName evidence="8">PDGLE domain-containing protein</fullName>
    </recommendedName>
</protein>